<dbReference type="Proteomes" id="UP001206128">
    <property type="component" value="Unassembled WGS sequence"/>
</dbReference>
<dbReference type="RefSeq" id="WP_253765850.1">
    <property type="nucleotide sequence ID" value="NZ_JAMTCK010000001.1"/>
</dbReference>
<reference evidence="1" key="1">
    <citation type="submission" date="2022-06" db="EMBL/GenBank/DDBJ databases">
        <title>Genomic Encyclopedia of Archaeal and Bacterial Type Strains, Phase II (KMG-II): from individual species to whole genera.</title>
        <authorList>
            <person name="Goeker M."/>
        </authorList>
    </citation>
    <scope>NUCLEOTIDE SEQUENCE</scope>
    <source>
        <strain evidence="1">DSM 43935</strain>
    </source>
</reference>
<evidence type="ECO:0000313" key="1">
    <source>
        <dbReference type="EMBL" id="MCP2163323.1"/>
    </source>
</evidence>
<name>A0AAE3G8P3_9PSEU</name>
<organism evidence="1 2">
    <name type="scientific">Goodfellowiella coeruleoviolacea</name>
    <dbReference type="NCBI Taxonomy" id="334858"/>
    <lineage>
        <taxon>Bacteria</taxon>
        <taxon>Bacillati</taxon>
        <taxon>Actinomycetota</taxon>
        <taxon>Actinomycetes</taxon>
        <taxon>Pseudonocardiales</taxon>
        <taxon>Pseudonocardiaceae</taxon>
        <taxon>Goodfellowiella</taxon>
    </lineage>
</organism>
<gene>
    <name evidence="1" type="ORF">LX83_000163</name>
</gene>
<dbReference type="EMBL" id="JAMTCK010000001">
    <property type="protein sequence ID" value="MCP2163323.1"/>
    <property type="molecule type" value="Genomic_DNA"/>
</dbReference>
<dbReference type="AlphaFoldDB" id="A0AAE3G8P3"/>
<protein>
    <submittedName>
        <fullName evidence="1">Uncharacterized protein</fullName>
    </submittedName>
</protein>
<evidence type="ECO:0000313" key="2">
    <source>
        <dbReference type="Proteomes" id="UP001206128"/>
    </source>
</evidence>
<comment type="caution">
    <text evidence="1">The sequence shown here is derived from an EMBL/GenBank/DDBJ whole genome shotgun (WGS) entry which is preliminary data.</text>
</comment>
<accession>A0AAE3G8P3</accession>
<keyword evidence="2" id="KW-1185">Reference proteome</keyword>
<proteinExistence type="predicted"/>
<sequence length="175" mass="17433">MGLSVVYVADTGHVVGALALTGAGAPVEVGSLVGEALPVRVSLSGGRSAVLALPDRRLAVAAVDDEPAVFAEPLAFGVDTGQDGKPRPALAQLAPWSTTLEITAGKLVLTLPASVTRLTPVLALISDGQQAHVLVGEVPAGGAQAELPVALDTGEHGALVLVAGYAGRLQEVTAP</sequence>